<organism evidence="2 3">
    <name type="scientific">Exserohilum turcicum (strain 28A)</name>
    <name type="common">Northern leaf blight fungus</name>
    <name type="synonym">Setosphaeria turcica</name>
    <dbReference type="NCBI Taxonomy" id="671987"/>
    <lineage>
        <taxon>Eukaryota</taxon>
        <taxon>Fungi</taxon>
        <taxon>Dikarya</taxon>
        <taxon>Ascomycota</taxon>
        <taxon>Pezizomycotina</taxon>
        <taxon>Dothideomycetes</taxon>
        <taxon>Pleosporomycetidae</taxon>
        <taxon>Pleosporales</taxon>
        <taxon>Pleosporineae</taxon>
        <taxon>Pleosporaceae</taxon>
        <taxon>Exserohilum</taxon>
    </lineage>
</organism>
<reference evidence="2 3" key="1">
    <citation type="journal article" date="2012" name="PLoS Pathog.">
        <title>Diverse lifestyles and strategies of plant pathogenesis encoded in the genomes of eighteen Dothideomycetes fungi.</title>
        <authorList>
            <person name="Ohm R.A."/>
            <person name="Feau N."/>
            <person name="Henrissat B."/>
            <person name="Schoch C.L."/>
            <person name="Horwitz B.A."/>
            <person name="Barry K.W."/>
            <person name="Condon B.J."/>
            <person name="Copeland A.C."/>
            <person name="Dhillon B."/>
            <person name="Glaser F."/>
            <person name="Hesse C.N."/>
            <person name="Kosti I."/>
            <person name="LaButti K."/>
            <person name="Lindquist E.A."/>
            <person name="Lucas S."/>
            <person name="Salamov A.A."/>
            <person name="Bradshaw R.E."/>
            <person name="Ciuffetti L."/>
            <person name="Hamelin R.C."/>
            <person name="Kema G.H.J."/>
            <person name="Lawrence C."/>
            <person name="Scott J.A."/>
            <person name="Spatafora J.W."/>
            <person name="Turgeon B.G."/>
            <person name="de Wit P.J.G.M."/>
            <person name="Zhong S."/>
            <person name="Goodwin S.B."/>
            <person name="Grigoriev I.V."/>
        </authorList>
    </citation>
    <scope>NUCLEOTIDE SEQUENCE [LARGE SCALE GENOMIC DNA]</scope>
    <source>
        <strain evidence="3">28A</strain>
    </source>
</reference>
<gene>
    <name evidence="2" type="ORF">SETTUDRAFT_168554</name>
</gene>
<feature type="compositionally biased region" description="Polar residues" evidence="1">
    <location>
        <begin position="26"/>
        <end position="36"/>
    </location>
</feature>
<evidence type="ECO:0000313" key="2">
    <source>
        <dbReference type="EMBL" id="EOA88131.1"/>
    </source>
</evidence>
<dbReference type="OrthoDB" id="10275721at2759"/>
<dbReference type="AlphaFoldDB" id="R0IU61"/>
<dbReference type="GeneID" id="19400586"/>
<feature type="region of interest" description="Disordered" evidence="1">
    <location>
        <begin position="23"/>
        <end position="56"/>
    </location>
</feature>
<name>R0IU61_EXST2</name>
<accession>R0IU61</accession>
<evidence type="ECO:0000256" key="1">
    <source>
        <dbReference type="SAM" id="MobiDB-lite"/>
    </source>
</evidence>
<keyword evidence="3" id="KW-1185">Reference proteome</keyword>
<proteinExistence type="predicted"/>
<dbReference type="RefSeq" id="XP_008024204.1">
    <property type="nucleotide sequence ID" value="XM_008026013.1"/>
</dbReference>
<dbReference type="Proteomes" id="UP000016935">
    <property type="component" value="Unassembled WGS sequence"/>
</dbReference>
<protein>
    <submittedName>
        <fullName evidence="2">Uncharacterized protein</fullName>
    </submittedName>
</protein>
<dbReference type="EMBL" id="KB908548">
    <property type="protein sequence ID" value="EOA88131.1"/>
    <property type="molecule type" value="Genomic_DNA"/>
</dbReference>
<evidence type="ECO:0000313" key="3">
    <source>
        <dbReference type="Proteomes" id="UP000016935"/>
    </source>
</evidence>
<reference evidence="2 3" key="2">
    <citation type="journal article" date="2013" name="PLoS Genet.">
        <title>Comparative genome structure, secondary metabolite, and effector coding capacity across Cochliobolus pathogens.</title>
        <authorList>
            <person name="Condon B.J."/>
            <person name="Leng Y."/>
            <person name="Wu D."/>
            <person name="Bushley K.E."/>
            <person name="Ohm R.A."/>
            <person name="Otillar R."/>
            <person name="Martin J."/>
            <person name="Schackwitz W."/>
            <person name="Grimwood J."/>
            <person name="MohdZainudin N."/>
            <person name="Xue C."/>
            <person name="Wang R."/>
            <person name="Manning V.A."/>
            <person name="Dhillon B."/>
            <person name="Tu Z.J."/>
            <person name="Steffenson B.J."/>
            <person name="Salamov A."/>
            <person name="Sun H."/>
            <person name="Lowry S."/>
            <person name="LaButti K."/>
            <person name="Han J."/>
            <person name="Copeland A."/>
            <person name="Lindquist E."/>
            <person name="Barry K."/>
            <person name="Schmutz J."/>
            <person name="Baker S.E."/>
            <person name="Ciuffetti L.M."/>
            <person name="Grigoriev I.V."/>
            <person name="Zhong S."/>
            <person name="Turgeon B.G."/>
        </authorList>
    </citation>
    <scope>NUCLEOTIDE SEQUENCE [LARGE SCALE GENOMIC DNA]</scope>
    <source>
        <strain evidence="3">28A</strain>
    </source>
</reference>
<sequence length="56" mass="6125">MSTYWPYDRGIASRIHLAASLHPAKSNGTRATSRSIPQALKPSRRGKATITRSSKS</sequence>
<dbReference type="HOGENOM" id="CLU_2885456_0_0_1"/>